<sequence length="311" mass="34292">MDDGGGGEREDSGLSQRLRSWAPAIAPVTILSALLFYFGYVSSRALYEYFGIDVDTIGLGTQDYIMRSPQPLLVPVLLLTLLGAGGLLLHAAIHRRITNVGLPPRRIRRLIGAAKVTGAVVLAAAIVLLFAYGLVREWAAYSLVTPLLVITGGGLATYAWRLSDLIGEAPWDGPATRTPAHADPGAMLRRTGRFMIYVLIVTAVFWVTATVAQWSGRGQARDTAVYLGRLPRVILDTKERLYLRSLVVEESRLPDAEGQTFRYRYRRLRLLVIGQDRMFLVPEVWSAGNSTLIIPIDGSVRIQFQFQNDAP</sequence>
<gene>
    <name evidence="2" type="ORF">FB559_4944</name>
</gene>
<feature type="transmembrane region" description="Helical" evidence="1">
    <location>
        <begin position="21"/>
        <end position="40"/>
    </location>
</feature>
<dbReference type="Proteomes" id="UP000316096">
    <property type="component" value="Unassembled WGS sequence"/>
</dbReference>
<comment type="caution">
    <text evidence="2">The sequence shown here is derived from an EMBL/GenBank/DDBJ whole genome shotgun (WGS) entry which is preliminary data.</text>
</comment>
<evidence type="ECO:0000313" key="3">
    <source>
        <dbReference type="Proteomes" id="UP000316096"/>
    </source>
</evidence>
<evidence type="ECO:0000256" key="1">
    <source>
        <dbReference type="SAM" id="Phobius"/>
    </source>
</evidence>
<protein>
    <submittedName>
        <fullName evidence="2">Uncharacterized protein</fullName>
    </submittedName>
</protein>
<feature type="transmembrane region" description="Helical" evidence="1">
    <location>
        <begin position="138"/>
        <end position="160"/>
    </location>
</feature>
<evidence type="ECO:0000313" key="2">
    <source>
        <dbReference type="EMBL" id="TQL99285.1"/>
    </source>
</evidence>
<keyword evidence="1" id="KW-0812">Transmembrane</keyword>
<feature type="transmembrane region" description="Helical" evidence="1">
    <location>
        <begin position="194"/>
        <end position="214"/>
    </location>
</feature>
<keyword evidence="1" id="KW-0472">Membrane</keyword>
<keyword evidence="3" id="KW-1185">Reference proteome</keyword>
<dbReference type="AlphaFoldDB" id="A0A543CQB4"/>
<keyword evidence="1" id="KW-1133">Transmembrane helix</keyword>
<dbReference type="RefSeq" id="WP_141957964.1">
    <property type="nucleotide sequence ID" value="NZ_VFOZ01000001.1"/>
</dbReference>
<dbReference type="EMBL" id="VFOZ01000001">
    <property type="protein sequence ID" value="TQL99285.1"/>
    <property type="molecule type" value="Genomic_DNA"/>
</dbReference>
<dbReference type="OrthoDB" id="4350047at2"/>
<name>A0A543CQB4_9ACTN</name>
<reference evidence="2 3" key="1">
    <citation type="submission" date="2019-06" db="EMBL/GenBank/DDBJ databases">
        <title>Sequencing the genomes of 1000 actinobacteria strains.</title>
        <authorList>
            <person name="Klenk H.-P."/>
        </authorList>
    </citation>
    <scope>NUCLEOTIDE SEQUENCE [LARGE SCALE GENOMIC DNA]</scope>
    <source>
        <strain evidence="2 3">DSM 102200</strain>
    </source>
</reference>
<proteinExistence type="predicted"/>
<organism evidence="2 3">
    <name type="scientific">Actinoallomurus bryophytorum</name>
    <dbReference type="NCBI Taxonomy" id="1490222"/>
    <lineage>
        <taxon>Bacteria</taxon>
        <taxon>Bacillati</taxon>
        <taxon>Actinomycetota</taxon>
        <taxon>Actinomycetes</taxon>
        <taxon>Streptosporangiales</taxon>
        <taxon>Thermomonosporaceae</taxon>
        <taxon>Actinoallomurus</taxon>
    </lineage>
</organism>
<feature type="transmembrane region" description="Helical" evidence="1">
    <location>
        <begin position="72"/>
        <end position="93"/>
    </location>
</feature>
<feature type="transmembrane region" description="Helical" evidence="1">
    <location>
        <begin position="113"/>
        <end position="132"/>
    </location>
</feature>
<accession>A0A543CQB4</accession>